<feature type="transmembrane region" description="Helical" evidence="6">
    <location>
        <begin position="35"/>
        <end position="54"/>
    </location>
</feature>
<evidence type="ECO:0008006" key="9">
    <source>
        <dbReference type="Google" id="ProtNLM"/>
    </source>
</evidence>
<accession>A0ABQ6CCB0</accession>
<comment type="caution">
    <text evidence="7">The sequence shown here is derived from an EMBL/GenBank/DDBJ whole genome shotgun (WGS) entry which is preliminary data.</text>
</comment>
<evidence type="ECO:0000256" key="3">
    <source>
        <dbReference type="ARBA" id="ARBA00022692"/>
    </source>
</evidence>
<dbReference type="CDD" id="cd16429">
    <property type="entry name" value="VirB10"/>
    <property type="match status" value="1"/>
</dbReference>
<comment type="subcellular location">
    <subcellularLocation>
        <location evidence="1">Membrane</location>
        <topology evidence="1">Single-pass membrane protein</topology>
    </subcellularLocation>
</comment>
<name>A0ABQ6CCB0_9BURK</name>
<dbReference type="Gene3D" id="2.40.128.260">
    <property type="entry name" value="Type IV secretion system, VirB10/TraB/TrbI"/>
    <property type="match status" value="1"/>
</dbReference>
<dbReference type="InterPro" id="IPR042217">
    <property type="entry name" value="T4SS_VirB10/TrbI"/>
</dbReference>
<evidence type="ECO:0000313" key="8">
    <source>
        <dbReference type="Proteomes" id="UP001156903"/>
    </source>
</evidence>
<proteinExistence type="inferred from homology"/>
<gene>
    <name evidence="7" type="primary">virB10</name>
    <name evidence="7" type="ORF">GCM10007935_33580</name>
</gene>
<dbReference type="InterPro" id="IPR005498">
    <property type="entry name" value="T4SS_VirB10/TraB/TrbI"/>
</dbReference>
<evidence type="ECO:0000256" key="1">
    <source>
        <dbReference type="ARBA" id="ARBA00004167"/>
    </source>
</evidence>
<sequence>MMNMKFPGGGSAQPQVSDNMPKLSGGLSRGLNKMALAYVAVVAVAVIGMTMWVANNAFSADDEKNKRVAFEDVSVPEKPMLVAAAAPAMAPPPLPELAPQAASAARPAAGPERDDLLERRMANQNNLIAAADPNKARNPFFEDEYSSVKRGAVQALANADFVLTRGTFIRCTLETKVVSTLPGMTSCIVTEPIYSANGRRLLIDKGSKVTGEYKYADENYDRIGIVWTRVLTTTGLDVRIDSQGTDALGGTGVPGHYDGHWGERIGAAMLVSLLADAVDAGAQKFANDQELRGRSTTIYGGGYVAERVDPWQSATADTAKKAATEMLARSANRKATVTVLNGTVISIFAARDVDFSSVMQ</sequence>
<keyword evidence="3 6" id="KW-0812">Transmembrane</keyword>
<dbReference type="Proteomes" id="UP001156903">
    <property type="component" value="Unassembled WGS sequence"/>
</dbReference>
<keyword evidence="8" id="KW-1185">Reference proteome</keyword>
<reference evidence="8" key="1">
    <citation type="journal article" date="2019" name="Int. J. Syst. Evol. Microbiol.">
        <title>The Global Catalogue of Microorganisms (GCM) 10K type strain sequencing project: providing services to taxonomists for standard genome sequencing and annotation.</title>
        <authorList>
            <consortium name="The Broad Institute Genomics Platform"/>
            <consortium name="The Broad Institute Genome Sequencing Center for Infectious Disease"/>
            <person name="Wu L."/>
            <person name="Ma J."/>
        </authorList>
    </citation>
    <scope>NUCLEOTIDE SEQUENCE [LARGE SCALE GENOMIC DNA]</scope>
    <source>
        <strain evidence="8">NBRC 109341</strain>
    </source>
</reference>
<keyword evidence="4 6" id="KW-1133">Transmembrane helix</keyword>
<dbReference type="EMBL" id="BSPB01000038">
    <property type="protein sequence ID" value="GLS15921.1"/>
    <property type="molecule type" value="Genomic_DNA"/>
</dbReference>
<protein>
    <recommendedName>
        <fullName evidence="9">Type IV secretion system protein VirB10</fullName>
    </recommendedName>
</protein>
<comment type="similarity">
    <text evidence="2">Belongs to the TrbI/VirB10 family.</text>
</comment>
<evidence type="ECO:0000256" key="2">
    <source>
        <dbReference type="ARBA" id="ARBA00010265"/>
    </source>
</evidence>
<dbReference type="Pfam" id="PF03743">
    <property type="entry name" value="TrbI"/>
    <property type="match status" value="1"/>
</dbReference>
<evidence type="ECO:0000256" key="4">
    <source>
        <dbReference type="ARBA" id="ARBA00022989"/>
    </source>
</evidence>
<evidence type="ECO:0000256" key="5">
    <source>
        <dbReference type="ARBA" id="ARBA00023136"/>
    </source>
</evidence>
<evidence type="ECO:0000313" key="7">
    <source>
        <dbReference type="EMBL" id="GLS15921.1"/>
    </source>
</evidence>
<keyword evidence="5 6" id="KW-0472">Membrane</keyword>
<evidence type="ECO:0000256" key="6">
    <source>
        <dbReference type="SAM" id="Phobius"/>
    </source>
</evidence>
<organism evidence="7 8">
    <name type="scientific">Hydrogenophaga electricum</name>
    <dbReference type="NCBI Taxonomy" id="1230953"/>
    <lineage>
        <taxon>Bacteria</taxon>
        <taxon>Pseudomonadati</taxon>
        <taxon>Pseudomonadota</taxon>
        <taxon>Betaproteobacteria</taxon>
        <taxon>Burkholderiales</taxon>
        <taxon>Comamonadaceae</taxon>
        <taxon>Hydrogenophaga</taxon>
    </lineage>
</organism>